<comment type="caution">
    <text evidence="2">The sequence shown here is derived from an EMBL/GenBank/DDBJ whole genome shotgun (WGS) entry which is preliminary data.</text>
</comment>
<feature type="domain" description="YcaO" evidence="1">
    <location>
        <begin position="27"/>
        <end position="370"/>
    </location>
</feature>
<sequence length="370" mass="39187">MPNHRALERWPLWPEGALPRAGRAGAGKGGTERAAMLSGLGEMIEVAALCRWADDPTVVAPREELPGPVWGAAELAGFAADQIADRDMWTRRLGGLDQIPRPGEGAAEWLPARDLSEQTVWVAAEAVFLAAGGAGCGGRWAQADTNGGAAGETHRGAQAAALMELIERDATGRWWYGRRARPLLDPTGLTADGAGVLRALQDHGLRVLLFDITTDLGVPVVAAVGAGGAGAGPVALGAAAAPDHAGAAVRALCEMAQMWLLFEMRGERPGLADWRREVSLDLPPLSLGRSAPGRVLRPAQDGIARRLERAGVRVAFVDRTRSEIGIPVWKAISPDLCHWKPRFGRPRLLAADDRDLGAVSPVPNPVLLRL</sequence>
<dbReference type="PANTHER" id="PTHR37809:SF1">
    <property type="entry name" value="RIBOSOMAL PROTEIN S12 METHYLTHIOTRANSFERASE ACCESSORY FACTOR YCAO"/>
    <property type="match status" value="1"/>
</dbReference>
<dbReference type="Proteomes" id="UP001243757">
    <property type="component" value="Unassembled WGS sequence"/>
</dbReference>
<dbReference type="InterPro" id="IPR003776">
    <property type="entry name" value="YcaO-like_dom"/>
</dbReference>
<dbReference type="Gene3D" id="3.30.160.660">
    <property type="match status" value="1"/>
</dbReference>
<dbReference type="PANTHER" id="PTHR37809">
    <property type="entry name" value="RIBOSOMAL PROTEIN S12 METHYLTHIOTRANSFERASE ACCESSORY FACTOR YCAO"/>
    <property type="match status" value="1"/>
</dbReference>
<name>A0ABT7F392_9RHOB</name>
<organism evidence="2 3">
    <name type="scientific">Pseudodonghicola flavimaris</name>
    <dbReference type="NCBI Taxonomy" id="3050036"/>
    <lineage>
        <taxon>Bacteria</taxon>
        <taxon>Pseudomonadati</taxon>
        <taxon>Pseudomonadota</taxon>
        <taxon>Alphaproteobacteria</taxon>
        <taxon>Rhodobacterales</taxon>
        <taxon>Paracoccaceae</taxon>
        <taxon>Pseudodonghicola</taxon>
    </lineage>
</organism>
<dbReference type="EMBL" id="JASNJD010000011">
    <property type="protein sequence ID" value="MDK3019081.1"/>
    <property type="molecule type" value="Genomic_DNA"/>
</dbReference>
<proteinExistence type="predicted"/>
<evidence type="ECO:0000259" key="1">
    <source>
        <dbReference type="PROSITE" id="PS51664"/>
    </source>
</evidence>
<evidence type="ECO:0000313" key="3">
    <source>
        <dbReference type="Proteomes" id="UP001243757"/>
    </source>
</evidence>
<protein>
    <submittedName>
        <fullName evidence="2">YcaO-like family protein</fullName>
    </submittedName>
</protein>
<dbReference type="Gene3D" id="3.30.1330.230">
    <property type="match status" value="1"/>
</dbReference>
<dbReference type="Pfam" id="PF02624">
    <property type="entry name" value="YcaO"/>
    <property type="match status" value="1"/>
</dbReference>
<dbReference type="Gene3D" id="3.30.40.250">
    <property type="match status" value="1"/>
</dbReference>
<dbReference type="RefSeq" id="WP_284481893.1">
    <property type="nucleotide sequence ID" value="NZ_JASNJD010000011.1"/>
</dbReference>
<keyword evidence="3" id="KW-1185">Reference proteome</keyword>
<reference evidence="2 3" key="1">
    <citation type="submission" date="2023-05" db="EMBL/GenBank/DDBJ databases">
        <title>Pseudodonghicola sp. nov.</title>
        <authorList>
            <person name="Huang J."/>
        </authorList>
    </citation>
    <scope>NUCLEOTIDE SEQUENCE [LARGE SCALE GENOMIC DNA]</scope>
    <source>
        <strain evidence="2 3">IC7</strain>
    </source>
</reference>
<accession>A0ABT7F392</accession>
<evidence type="ECO:0000313" key="2">
    <source>
        <dbReference type="EMBL" id="MDK3019081.1"/>
    </source>
</evidence>
<dbReference type="PROSITE" id="PS51664">
    <property type="entry name" value="YCAO"/>
    <property type="match status" value="1"/>
</dbReference>
<gene>
    <name evidence="2" type="ORF">QO033_15465</name>
</gene>